<feature type="region of interest" description="Disordered" evidence="1">
    <location>
        <begin position="175"/>
        <end position="196"/>
    </location>
</feature>
<protein>
    <submittedName>
        <fullName evidence="3">Cohesin domain protein</fullName>
    </submittedName>
</protein>
<dbReference type="CDD" id="cd08547">
    <property type="entry name" value="Type_II_cohesin"/>
    <property type="match status" value="1"/>
</dbReference>
<evidence type="ECO:0000256" key="1">
    <source>
        <dbReference type="SAM" id="MobiDB-lite"/>
    </source>
</evidence>
<dbReference type="GO" id="GO:0030246">
    <property type="term" value="F:carbohydrate binding"/>
    <property type="evidence" value="ECO:0007669"/>
    <property type="project" value="InterPro"/>
</dbReference>
<dbReference type="EMBL" id="CP037423">
    <property type="protein sequence ID" value="QDV44911.1"/>
    <property type="molecule type" value="Genomic_DNA"/>
</dbReference>
<organism evidence="3 4">
    <name type="scientific">Stieleria neptunia</name>
    <dbReference type="NCBI Taxonomy" id="2527979"/>
    <lineage>
        <taxon>Bacteria</taxon>
        <taxon>Pseudomonadati</taxon>
        <taxon>Planctomycetota</taxon>
        <taxon>Planctomycetia</taxon>
        <taxon>Pirellulales</taxon>
        <taxon>Pirellulaceae</taxon>
        <taxon>Stieleria</taxon>
    </lineage>
</organism>
<evidence type="ECO:0000313" key="4">
    <source>
        <dbReference type="Proteomes" id="UP000319004"/>
    </source>
</evidence>
<dbReference type="KEGG" id="snep:Enr13x_47820"/>
<proteinExistence type="predicted"/>
<keyword evidence="4" id="KW-1185">Reference proteome</keyword>
<reference evidence="3 4" key="1">
    <citation type="submission" date="2019-03" db="EMBL/GenBank/DDBJ databases">
        <title>Deep-cultivation of Planctomycetes and their phenomic and genomic characterization uncovers novel biology.</title>
        <authorList>
            <person name="Wiegand S."/>
            <person name="Jogler M."/>
            <person name="Boedeker C."/>
            <person name="Pinto D."/>
            <person name="Vollmers J."/>
            <person name="Rivas-Marin E."/>
            <person name="Kohn T."/>
            <person name="Peeters S.H."/>
            <person name="Heuer A."/>
            <person name="Rast P."/>
            <person name="Oberbeckmann S."/>
            <person name="Bunk B."/>
            <person name="Jeske O."/>
            <person name="Meyerdierks A."/>
            <person name="Storesund J.E."/>
            <person name="Kallscheuer N."/>
            <person name="Luecker S."/>
            <person name="Lage O.M."/>
            <person name="Pohl T."/>
            <person name="Merkel B.J."/>
            <person name="Hornburger P."/>
            <person name="Mueller R.-W."/>
            <person name="Bruemmer F."/>
            <person name="Labrenz M."/>
            <person name="Spormann A.M."/>
            <person name="Op den Camp H."/>
            <person name="Overmann J."/>
            <person name="Amann R."/>
            <person name="Jetten M.S.M."/>
            <person name="Mascher T."/>
            <person name="Medema M.H."/>
            <person name="Devos D.P."/>
            <person name="Kaster A.-K."/>
            <person name="Ovreas L."/>
            <person name="Rohde M."/>
            <person name="Galperin M.Y."/>
            <person name="Jogler C."/>
        </authorList>
    </citation>
    <scope>NUCLEOTIDE SEQUENCE [LARGE SCALE GENOMIC DNA]</scope>
    <source>
        <strain evidence="3 4">Enr13</strain>
    </source>
</reference>
<name>A0A518HVM5_9BACT</name>
<dbReference type="RefSeq" id="WP_390621113.1">
    <property type="nucleotide sequence ID" value="NZ_CP037423.1"/>
</dbReference>
<dbReference type="Proteomes" id="UP000319004">
    <property type="component" value="Chromosome"/>
</dbReference>
<evidence type="ECO:0000313" key="3">
    <source>
        <dbReference type="EMBL" id="QDV44911.1"/>
    </source>
</evidence>
<sequence length="229" mass="25440">MHRGGMPRFSIFSIRGTRMAVQTRRLAAERLESRRLLATVSVEQSFDESARELRLPLRVENAQDVRAAEIRIEYDPNVVRAEEWKVEPGEFWNGRVSLSVNIDQDAGTITAFLFTAEPVAATAGDLIRIDFQEEACVSQPGAAPITVSHVHFDERAAALSVTAPMDRQPVLQPFSQLADSSSRRIDHSGDLPMGPLRPDRVDALMASWLPSERDPDETVRNFGTISDGN</sequence>
<accession>A0A518HVM5</accession>
<dbReference type="GO" id="GO:0000272">
    <property type="term" value="P:polysaccharide catabolic process"/>
    <property type="evidence" value="ECO:0007669"/>
    <property type="project" value="InterPro"/>
</dbReference>
<gene>
    <name evidence="3" type="ORF">Enr13x_47820</name>
</gene>
<evidence type="ECO:0000259" key="2">
    <source>
        <dbReference type="Pfam" id="PF00963"/>
    </source>
</evidence>
<dbReference type="InterPro" id="IPR002102">
    <property type="entry name" value="Cohesin_dom"/>
</dbReference>
<dbReference type="Gene3D" id="2.60.40.680">
    <property type="match status" value="1"/>
</dbReference>
<dbReference type="Pfam" id="PF00963">
    <property type="entry name" value="Cohesin"/>
    <property type="match status" value="1"/>
</dbReference>
<dbReference type="AlphaFoldDB" id="A0A518HVM5"/>
<feature type="domain" description="Cohesin" evidence="2">
    <location>
        <begin position="53"/>
        <end position="132"/>
    </location>
</feature>